<dbReference type="EMBL" id="JACAZE010000004">
    <property type="protein sequence ID" value="KAF7318194.1"/>
    <property type="molecule type" value="Genomic_DNA"/>
</dbReference>
<proteinExistence type="predicted"/>
<evidence type="ECO:0000313" key="3">
    <source>
        <dbReference type="Proteomes" id="UP000613580"/>
    </source>
</evidence>
<dbReference type="PANTHER" id="PTHR33606:SF3">
    <property type="entry name" value="PROTEIN YCII"/>
    <property type="match status" value="1"/>
</dbReference>
<dbReference type="Gene3D" id="3.30.70.1060">
    <property type="entry name" value="Dimeric alpha+beta barrel"/>
    <property type="match status" value="1"/>
</dbReference>
<dbReference type="AlphaFoldDB" id="A0A8H6WGV2"/>
<name>A0A8H6WGV2_MYCCL</name>
<reference evidence="2" key="1">
    <citation type="submission" date="2020-05" db="EMBL/GenBank/DDBJ databases">
        <title>Mycena genomes resolve the evolution of fungal bioluminescence.</title>
        <authorList>
            <person name="Tsai I.J."/>
        </authorList>
    </citation>
    <scope>NUCLEOTIDE SEQUENCE</scope>
    <source>
        <strain evidence="2">110903Hualien_Pintung</strain>
    </source>
</reference>
<dbReference type="Pfam" id="PF03795">
    <property type="entry name" value="YCII"/>
    <property type="match status" value="1"/>
</dbReference>
<keyword evidence="3" id="KW-1185">Reference proteome</keyword>
<comment type="caution">
    <text evidence="2">The sequence shown here is derived from an EMBL/GenBank/DDBJ whole genome shotgun (WGS) entry which is preliminary data.</text>
</comment>
<accession>A0A8H6WGV2</accession>
<dbReference type="InterPro" id="IPR011008">
    <property type="entry name" value="Dimeric_a/b-barrel"/>
</dbReference>
<evidence type="ECO:0000259" key="1">
    <source>
        <dbReference type="Pfam" id="PF03795"/>
    </source>
</evidence>
<dbReference type="InterPro" id="IPR005545">
    <property type="entry name" value="YCII"/>
</dbReference>
<feature type="domain" description="YCII-related" evidence="1">
    <location>
        <begin position="4"/>
        <end position="93"/>
    </location>
</feature>
<dbReference type="OrthoDB" id="5519740at2759"/>
<dbReference type="Proteomes" id="UP000613580">
    <property type="component" value="Unassembled WGS sequence"/>
</dbReference>
<protein>
    <submittedName>
        <fullName evidence="2">YCII domain-containing protein</fullName>
    </submittedName>
</protein>
<dbReference type="SUPFAM" id="SSF54909">
    <property type="entry name" value="Dimeric alpha+beta barrel"/>
    <property type="match status" value="1"/>
</dbReference>
<organism evidence="2 3">
    <name type="scientific">Mycena chlorophos</name>
    <name type="common">Agaric fungus</name>
    <name type="synonym">Agaricus chlorophos</name>
    <dbReference type="NCBI Taxonomy" id="658473"/>
    <lineage>
        <taxon>Eukaryota</taxon>
        <taxon>Fungi</taxon>
        <taxon>Dikarya</taxon>
        <taxon>Basidiomycota</taxon>
        <taxon>Agaricomycotina</taxon>
        <taxon>Agaricomycetes</taxon>
        <taxon>Agaricomycetidae</taxon>
        <taxon>Agaricales</taxon>
        <taxon>Marasmiineae</taxon>
        <taxon>Mycenaceae</taxon>
        <taxon>Mycena</taxon>
    </lineage>
</organism>
<evidence type="ECO:0000313" key="2">
    <source>
        <dbReference type="EMBL" id="KAF7318194.1"/>
    </source>
</evidence>
<dbReference type="InterPro" id="IPR051807">
    <property type="entry name" value="Sec-metab_biosynth-assoc"/>
</dbReference>
<gene>
    <name evidence="2" type="ORF">HMN09_00327700</name>
</gene>
<sequence>MLQKFLVYAPDYSDAAGRREAFMPEHWKAIKALIDSGVICVAGPLLSPESIHDSEKRMVGSLIIFQAEIIDAVRMSIKNDLFYLNNVWDKERIVILPFEPATAFP</sequence>
<dbReference type="PANTHER" id="PTHR33606">
    <property type="entry name" value="PROTEIN YCII"/>
    <property type="match status" value="1"/>
</dbReference>